<dbReference type="GO" id="GO:0061630">
    <property type="term" value="F:ubiquitin protein ligase activity"/>
    <property type="evidence" value="ECO:0007669"/>
    <property type="project" value="UniProtKB-EC"/>
</dbReference>
<feature type="non-terminal residue" evidence="14">
    <location>
        <position position="221"/>
    </location>
</feature>
<dbReference type="Pfam" id="PF13639">
    <property type="entry name" value="zf-RING_2"/>
    <property type="match status" value="1"/>
</dbReference>
<dbReference type="SUPFAM" id="SSF57850">
    <property type="entry name" value="RING/U-box"/>
    <property type="match status" value="1"/>
</dbReference>
<dbReference type="Gene3D" id="3.30.40.10">
    <property type="entry name" value="Zinc/RING finger domain, C3HC4 (zinc finger)"/>
    <property type="match status" value="1"/>
</dbReference>
<keyword evidence="15" id="KW-1185">Reference proteome</keyword>
<sequence length="221" mass="25021">MLYSGPLHCYSMTTLGMDRHFSYSISLSGENDINVLMPGALFRFTIRVFYENTSIPELGRSSTLISIQTFFQEGPDFLRTLLRPLSSSLTHFGTDIIETIVNVTADEILEIFQINNAAPSSSESQPLEVPLWIVINITHNSMHAAIQDPLRTVTASEEAIDTLLKKSTVLQTECCCCICLDEFDLNAECYTLPCQHFFHKKCITRWLHTSLTCPMCRQPMR</sequence>
<keyword evidence="6" id="KW-0479">Metal-binding</keyword>
<protein>
    <recommendedName>
        <fullName evidence="3">RING-type E3 ubiquitin transferase</fullName>
        <ecNumber evidence="3">2.3.2.27</ecNumber>
    </recommendedName>
</protein>
<evidence type="ECO:0000313" key="14">
    <source>
        <dbReference type="EMBL" id="BAT99895.1"/>
    </source>
</evidence>
<dbReference type="GO" id="GO:0006511">
    <property type="term" value="P:ubiquitin-dependent protein catabolic process"/>
    <property type="evidence" value="ECO:0007669"/>
    <property type="project" value="TreeGrafter"/>
</dbReference>
<evidence type="ECO:0000256" key="10">
    <source>
        <dbReference type="ARBA" id="ARBA00022989"/>
    </source>
</evidence>
<keyword evidence="8" id="KW-0833">Ubl conjugation pathway</keyword>
<keyword evidence="9" id="KW-0862">Zinc</keyword>
<gene>
    <name evidence="14" type="primary">Vigan.10G143700</name>
    <name evidence="14" type="ORF">VIGAN_10143700</name>
</gene>
<keyword evidence="5" id="KW-0812">Transmembrane</keyword>
<evidence type="ECO:0000259" key="13">
    <source>
        <dbReference type="PROSITE" id="PS50089"/>
    </source>
</evidence>
<dbReference type="SMART" id="SM00184">
    <property type="entry name" value="RING"/>
    <property type="match status" value="1"/>
</dbReference>
<dbReference type="EMBL" id="AP015043">
    <property type="protein sequence ID" value="BAT99895.1"/>
    <property type="molecule type" value="Genomic_DNA"/>
</dbReference>
<reference evidence="14 15" key="1">
    <citation type="journal article" date="2015" name="Sci. Rep.">
        <title>The power of single molecule real-time sequencing technology in the de novo assembly of a eukaryotic genome.</title>
        <authorList>
            <person name="Sakai H."/>
            <person name="Naito K."/>
            <person name="Ogiso-Tanaka E."/>
            <person name="Takahashi Y."/>
            <person name="Iseki K."/>
            <person name="Muto C."/>
            <person name="Satou K."/>
            <person name="Teruya K."/>
            <person name="Shiroma A."/>
            <person name="Shimoji M."/>
            <person name="Hirano T."/>
            <person name="Itoh T."/>
            <person name="Kaga A."/>
            <person name="Tomooka N."/>
        </authorList>
    </citation>
    <scope>NUCLEOTIDE SEQUENCE [LARGE SCALE GENOMIC DNA]</scope>
    <source>
        <strain evidence="15">cv. Shumari</strain>
    </source>
</reference>
<dbReference type="PROSITE" id="PS50089">
    <property type="entry name" value="ZF_RING_2"/>
    <property type="match status" value="1"/>
</dbReference>
<accession>A0A0S3T424</accession>
<proteinExistence type="predicted"/>
<dbReference type="EC" id="2.3.2.27" evidence="3"/>
<dbReference type="PANTHER" id="PTHR45977:SF4">
    <property type="entry name" value="RING-TYPE DOMAIN-CONTAINING PROTEIN"/>
    <property type="match status" value="1"/>
</dbReference>
<comment type="subcellular location">
    <subcellularLocation>
        <location evidence="2">Membrane</location>
        <topology evidence="2">Multi-pass membrane protein</topology>
    </subcellularLocation>
</comment>
<dbReference type="InterPro" id="IPR013083">
    <property type="entry name" value="Znf_RING/FYVE/PHD"/>
</dbReference>
<evidence type="ECO:0000256" key="7">
    <source>
        <dbReference type="ARBA" id="ARBA00022771"/>
    </source>
</evidence>
<evidence type="ECO:0000256" key="6">
    <source>
        <dbReference type="ARBA" id="ARBA00022723"/>
    </source>
</evidence>
<evidence type="ECO:0000256" key="9">
    <source>
        <dbReference type="ARBA" id="ARBA00022833"/>
    </source>
</evidence>
<dbReference type="Proteomes" id="UP000291084">
    <property type="component" value="Chromosome 10"/>
</dbReference>
<dbReference type="PANTHER" id="PTHR45977">
    <property type="entry name" value="TARGET OF ERK KINASE MPK-1"/>
    <property type="match status" value="1"/>
</dbReference>
<evidence type="ECO:0000256" key="8">
    <source>
        <dbReference type="ARBA" id="ARBA00022786"/>
    </source>
</evidence>
<evidence type="ECO:0000256" key="11">
    <source>
        <dbReference type="ARBA" id="ARBA00023136"/>
    </source>
</evidence>
<evidence type="ECO:0000313" key="15">
    <source>
        <dbReference type="Proteomes" id="UP000291084"/>
    </source>
</evidence>
<dbReference type="CDD" id="cd16454">
    <property type="entry name" value="RING-H2_PA-TM-RING"/>
    <property type="match status" value="1"/>
</dbReference>
<dbReference type="GO" id="GO:0016020">
    <property type="term" value="C:membrane"/>
    <property type="evidence" value="ECO:0007669"/>
    <property type="project" value="UniProtKB-SubCell"/>
</dbReference>
<evidence type="ECO:0000256" key="2">
    <source>
        <dbReference type="ARBA" id="ARBA00004141"/>
    </source>
</evidence>
<dbReference type="GO" id="GO:0016567">
    <property type="term" value="P:protein ubiquitination"/>
    <property type="evidence" value="ECO:0007669"/>
    <property type="project" value="TreeGrafter"/>
</dbReference>
<name>A0A0S3T424_PHAAN</name>
<evidence type="ECO:0000256" key="12">
    <source>
        <dbReference type="PROSITE-ProRule" id="PRU00175"/>
    </source>
</evidence>
<evidence type="ECO:0000256" key="5">
    <source>
        <dbReference type="ARBA" id="ARBA00022692"/>
    </source>
</evidence>
<feature type="domain" description="RING-type" evidence="13">
    <location>
        <begin position="176"/>
        <end position="217"/>
    </location>
</feature>
<evidence type="ECO:0000256" key="3">
    <source>
        <dbReference type="ARBA" id="ARBA00012483"/>
    </source>
</evidence>
<dbReference type="AlphaFoldDB" id="A0A0S3T424"/>
<dbReference type="OrthoDB" id="3365801at2759"/>
<keyword evidence="10" id="KW-1133">Transmembrane helix</keyword>
<dbReference type="InterPro" id="IPR001841">
    <property type="entry name" value="Znf_RING"/>
</dbReference>
<keyword evidence="4" id="KW-0808">Transferase</keyword>
<keyword evidence="7 12" id="KW-0863">Zinc-finger</keyword>
<evidence type="ECO:0000256" key="1">
    <source>
        <dbReference type="ARBA" id="ARBA00000900"/>
    </source>
</evidence>
<keyword evidence="11" id="KW-0472">Membrane</keyword>
<dbReference type="GO" id="GO:0008270">
    <property type="term" value="F:zinc ion binding"/>
    <property type="evidence" value="ECO:0007669"/>
    <property type="project" value="UniProtKB-KW"/>
</dbReference>
<organism evidence="14 15">
    <name type="scientific">Vigna angularis var. angularis</name>
    <dbReference type="NCBI Taxonomy" id="157739"/>
    <lineage>
        <taxon>Eukaryota</taxon>
        <taxon>Viridiplantae</taxon>
        <taxon>Streptophyta</taxon>
        <taxon>Embryophyta</taxon>
        <taxon>Tracheophyta</taxon>
        <taxon>Spermatophyta</taxon>
        <taxon>Magnoliopsida</taxon>
        <taxon>eudicotyledons</taxon>
        <taxon>Gunneridae</taxon>
        <taxon>Pentapetalae</taxon>
        <taxon>rosids</taxon>
        <taxon>fabids</taxon>
        <taxon>Fabales</taxon>
        <taxon>Fabaceae</taxon>
        <taxon>Papilionoideae</taxon>
        <taxon>50 kb inversion clade</taxon>
        <taxon>NPAAA clade</taxon>
        <taxon>indigoferoid/millettioid clade</taxon>
        <taxon>Phaseoleae</taxon>
        <taxon>Vigna</taxon>
    </lineage>
</organism>
<evidence type="ECO:0000256" key="4">
    <source>
        <dbReference type="ARBA" id="ARBA00022679"/>
    </source>
</evidence>
<comment type="catalytic activity">
    <reaction evidence="1">
        <text>S-ubiquitinyl-[E2 ubiquitin-conjugating enzyme]-L-cysteine + [acceptor protein]-L-lysine = [E2 ubiquitin-conjugating enzyme]-L-cysteine + N(6)-ubiquitinyl-[acceptor protein]-L-lysine.</text>
        <dbReference type="EC" id="2.3.2.27"/>
    </reaction>
</comment>